<feature type="domain" description="PH" evidence="6">
    <location>
        <begin position="1043"/>
        <end position="1140"/>
    </location>
</feature>
<dbReference type="InterPro" id="IPR011993">
    <property type="entry name" value="PH-like_dom_sf"/>
</dbReference>
<keyword evidence="2" id="KW-0597">Phosphoprotein</keyword>
<keyword evidence="10" id="KW-1185">Reference proteome</keyword>
<dbReference type="GO" id="GO:0005085">
    <property type="term" value="F:guanyl-nucleotide exchange factor activity"/>
    <property type="evidence" value="ECO:0007669"/>
    <property type="project" value="TreeGrafter"/>
</dbReference>
<dbReference type="SUPFAM" id="SSF50729">
    <property type="entry name" value="PH domain-like"/>
    <property type="match status" value="1"/>
</dbReference>
<dbReference type="PROSITE" id="PS51339">
    <property type="entry name" value="PPASE_MYOTUBULARIN"/>
    <property type="match status" value="1"/>
</dbReference>
<sequence>MGLGSLNFSASNRGPWKITALNMTYAVCSSYPAVVVVPESTSDETLISVSSQFQHNRFPVVTWKSPSNQAVLLRSGCFVPSATPQKFGPLGNLPTAVLPGKNKLIGVAGRFAGAANKEKVTHPQANGGTGVFNMDVEGYMLDILHLSQSYRRKRRKTNFLSEISRAPETMHFDPPERTPGKHGWRRQASKMGARTKSWESDDVDFSPRRRHLRNGNSSERSLTPEPQLDRMLSSPEPVGKGQKRRFTISNVMHKVRSPHIARRKRYKVAKSSGDVVIENAVSQSHGEREEDEGIKMKPISRGGEEGKAVLDEAREHENPEDRGSKEEGEQGKRDEIVSDQRRREASVLTSSGQESIDLEQAIRDRGLEDLGAMSPTQGIPKLLSLKRGSSTPDLHKGGVARGGGVAVDDVEGIDLGDIEMREKRETSISPESGKDEEEEERRKSAIDWERVGGEAVPGETTPTDLESRPSTSTPDLQSGSGSRLDMDGSSEFWGLNSPDFEGSPATFSMLPTNPRDWITVDALPAQLHHWSDSALYIIGDKQALREVPDDLFPNCTFVPVEVPAPSDVSQCFKKLMRACAPSNSNSGYLAAVEESGWMTQLSTVLEMSVAVADLIHNQESSVMVCLENGWDATAQVVSLAQILLDPYYRTIEGFQALVEKDWLSFGHRFSQNGNHTISSNVSGFTPIFLQFLDLVHQVFHQFPLSFEFSDFYLRMMAYHHSSMRFHTFTLNNEKERYANNWLQYRPRHANVHGSSCQTEPYVAYWSHLYSLHSELTILYNFKYKPDANTGPLFPHSYQANLELWSFYLANSLSQFSPYDTEFLSEGDLTPVDLHYNLFEKEKSLTGGQKGAGFSGVDLVTGLSGIGTLLLEYTALINLHGQKKGLPSATWRELWEELQDSVGKSASPILPVQPCDRLMLSHGQALHKRTTMAVLIKGKLAVELEDQMTYPHNFVSVSLTGQHECEFCKHSVTSKQAYKCSSCGSVCHEHCKSKVPFNCGHKHDIAQKKKKTPAFPERAVWLHRTPSSGPHAGMGGVSSPQLDAATMDGVLLKRGKIVKSWKWRYFILNPEKKELCYYDSKKKEKCHGVITLTDEDSVEQGDPQIVPGLKPNENGYFFNLITSKRTYYLMAKSNNERAEWMLWAVKLDGRTSFITERNQYAALLKSCYTLCKLFVFM</sequence>
<dbReference type="PANTHER" id="PTHR10807">
    <property type="entry name" value="MYOTUBULARIN-RELATED"/>
    <property type="match status" value="1"/>
</dbReference>
<dbReference type="InterPro" id="IPR001849">
    <property type="entry name" value="PH_domain"/>
</dbReference>
<dbReference type="InterPro" id="IPR029021">
    <property type="entry name" value="Prot-tyrosine_phosphatase-like"/>
</dbReference>
<evidence type="ECO:0000313" key="9">
    <source>
        <dbReference type="EMBL" id="CAI8023618.1"/>
    </source>
</evidence>
<evidence type="ECO:0000256" key="4">
    <source>
        <dbReference type="ARBA" id="ARBA00022833"/>
    </source>
</evidence>
<gene>
    <name evidence="9" type="ORF">GBAR_LOCUS13779</name>
</gene>
<dbReference type="InterPro" id="IPR002219">
    <property type="entry name" value="PKC_DAG/PE"/>
</dbReference>
<keyword evidence="3" id="KW-0479">Metal-binding</keyword>
<feature type="region of interest" description="Disordered" evidence="5">
    <location>
        <begin position="277"/>
        <end position="497"/>
    </location>
</feature>
<comment type="similarity">
    <text evidence="1">Belongs to the protein-tyrosine phosphatase family. Non-receptor class myotubularin subfamily.</text>
</comment>
<evidence type="ECO:0000313" key="10">
    <source>
        <dbReference type="Proteomes" id="UP001174909"/>
    </source>
</evidence>
<evidence type="ECO:0000259" key="8">
    <source>
        <dbReference type="PROSITE" id="PS51339"/>
    </source>
</evidence>
<dbReference type="AlphaFoldDB" id="A0AA35WJD0"/>
<accession>A0AA35WJD0</accession>
<dbReference type="Pfam" id="PF00130">
    <property type="entry name" value="C1_1"/>
    <property type="match status" value="1"/>
</dbReference>
<protein>
    <submittedName>
        <fullName evidence="9">Myotubularin-related protein 5</fullName>
    </submittedName>
</protein>
<evidence type="ECO:0000256" key="5">
    <source>
        <dbReference type="SAM" id="MobiDB-lite"/>
    </source>
</evidence>
<evidence type="ECO:0000256" key="2">
    <source>
        <dbReference type="ARBA" id="ARBA00022553"/>
    </source>
</evidence>
<feature type="compositionally biased region" description="Basic and acidic residues" evidence="5">
    <location>
        <begin position="302"/>
        <end position="345"/>
    </location>
</feature>
<feature type="compositionally biased region" description="Basic and acidic residues" evidence="5">
    <location>
        <begin position="440"/>
        <end position="452"/>
    </location>
</feature>
<dbReference type="SMART" id="SM00109">
    <property type="entry name" value="C1"/>
    <property type="match status" value="1"/>
</dbReference>
<feature type="region of interest" description="Disordered" evidence="5">
    <location>
        <begin position="169"/>
        <end position="245"/>
    </location>
</feature>
<dbReference type="Pfam" id="PF00169">
    <property type="entry name" value="PH"/>
    <property type="match status" value="1"/>
</dbReference>
<dbReference type="GO" id="GO:0046872">
    <property type="term" value="F:metal ion binding"/>
    <property type="evidence" value="ECO:0007669"/>
    <property type="project" value="UniProtKB-KW"/>
</dbReference>
<feature type="compositionally biased region" description="Basic and acidic residues" evidence="5">
    <location>
        <begin position="169"/>
        <end position="179"/>
    </location>
</feature>
<dbReference type="InterPro" id="IPR030564">
    <property type="entry name" value="Myotubularin"/>
</dbReference>
<dbReference type="CDD" id="cd00029">
    <property type="entry name" value="C1"/>
    <property type="match status" value="1"/>
</dbReference>
<dbReference type="PANTHER" id="PTHR10807:SF109">
    <property type="entry name" value="SET DOMAIN BINDING FACTOR, ISOFORM A"/>
    <property type="match status" value="1"/>
</dbReference>
<dbReference type="SMART" id="SM00233">
    <property type="entry name" value="PH"/>
    <property type="match status" value="1"/>
</dbReference>
<feature type="domain" description="Phorbol-ester/DAG-type" evidence="7">
    <location>
        <begin position="950"/>
        <end position="998"/>
    </location>
</feature>
<dbReference type="Gene3D" id="3.30.60.20">
    <property type="match status" value="1"/>
</dbReference>
<dbReference type="EMBL" id="CASHTH010002019">
    <property type="protein sequence ID" value="CAI8023618.1"/>
    <property type="molecule type" value="Genomic_DNA"/>
</dbReference>
<dbReference type="Proteomes" id="UP001174909">
    <property type="component" value="Unassembled WGS sequence"/>
</dbReference>
<dbReference type="GO" id="GO:0016020">
    <property type="term" value="C:membrane"/>
    <property type="evidence" value="ECO:0007669"/>
    <property type="project" value="TreeGrafter"/>
</dbReference>
<dbReference type="Pfam" id="PF06602">
    <property type="entry name" value="Myotub-related"/>
    <property type="match status" value="2"/>
</dbReference>
<comment type="caution">
    <text evidence="9">The sequence shown here is derived from an EMBL/GenBank/DDBJ whole genome shotgun (WGS) entry which is preliminary data.</text>
</comment>
<evidence type="ECO:0000259" key="6">
    <source>
        <dbReference type="PROSITE" id="PS50003"/>
    </source>
</evidence>
<feature type="compositionally biased region" description="Acidic residues" evidence="5">
    <location>
        <begin position="408"/>
        <end position="417"/>
    </location>
</feature>
<dbReference type="GO" id="GO:0005737">
    <property type="term" value="C:cytoplasm"/>
    <property type="evidence" value="ECO:0007669"/>
    <property type="project" value="TreeGrafter"/>
</dbReference>
<dbReference type="Gene3D" id="2.30.29.30">
    <property type="entry name" value="Pleckstrin-homology domain (PH domain)/Phosphotyrosine-binding domain (PTB)"/>
    <property type="match status" value="1"/>
</dbReference>
<dbReference type="PROSITE" id="PS50081">
    <property type="entry name" value="ZF_DAG_PE_2"/>
    <property type="match status" value="1"/>
</dbReference>
<dbReference type="SUPFAM" id="SSF57889">
    <property type="entry name" value="Cysteine-rich domain"/>
    <property type="match status" value="1"/>
</dbReference>
<dbReference type="InterPro" id="IPR046349">
    <property type="entry name" value="C1-like_sf"/>
</dbReference>
<organism evidence="9 10">
    <name type="scientific">Geodia barretti</name>
    <name type="common">Barrett's horny sponge</name>
    <dbReference type="NCBI Taxonomy" id="519541"/>
    <lineage>
        <taxon>Eukaryota</taxon>
        <taxon>Metazoa</taxon>
        <taxon>Porifera</taxon>
        <taxon>Demospongiae</taxon>
        <taxon>Heteroscleromorpha</taxon>
        <taxon>Tetractinellida</taxon>
        <taxon>Astrophorina</taxon>
        <taxon>Geodiidae</taxon>
        <taxon>Geodia</taxon>
    </lineage>
</organism>
<proteinExistence type="inferred from homology"/>
<name>A0AA35WJD0_GEOBA</name>
<evidence type="ECO:0000259" key="7">
    <source>
        <dbReference type="PROSITE" id="PS50081"/>
    </source>
</evidence>
<keyword evidence="4" id="KW-0862">Zinc</keyword>
<dbReference type="PROSITE" id="PS00479">
    <property type="entry name" value="ZF_DAG_PE_1"/>
    <property type="match status" value="1"/>
</dbReference>
<dbReference type="SUPFAM" id="SSF52799">
    <property type="entry name" value="(Phosphotyrosine protein) phosphatases II"/>
    <property type="match status" value="2"/>
</dbReference>
<evidence type="ECO:0000256" key="1">
    <source>
        <dbReference type="ARBA" id="ARBA00007471"/>
    </source>
</evidence>
<reference evidence="9" key="1">
    <citation type="submission" date="2023-03" db="EMBL/GenBank/DDBJ databases">
        <authorList>
            <person name="Steffen K."/>
            <person name="Cardenas P."/>
        </authorList>
    </citation>
    <scope>NUCLEOTIDE SEQUENCE</scope>
</reference>
<dbReference type="PROSITE" id="PS50003">
    <property type="entry name" value="PH_DOMAIN"/>
    <property type="match status" value="1"/>
</dbReference>
<feature type="compositionally biased region" description="Polar residues" evidence="5">
    <location>
        <begin position="460"/>
        <end position="481"/>
    </location>
</feature>
<dbReference type="InterPro" id="IPR010569">
    <property type="entry name" value="Myotubularin-like_Pase_dom"/>
</dbReference>
<evidence type="ECO:0000256" key="3">
    <source>
        <dbReference type="ARBA" id="ARBA00022723"/>
    </source>
</evidence>
<feature type="domain" description="Myotubularin phosphatase" evidence="8">
    <location>
        <begin position="1"/>
        <end position="808"/>
    </location>
</feature>